<dbReference type="Pfam" id="PF02841">
    <property type="entry name" value="GBP_C"/>
    <property type="match status" value="1"/>
</dbReference>
<accession>A0A803Y9I0</accession>
<dbReference type="Ensembl" id="ENSMGAT00000028070.1">
    <property type="protein sequence ID" value="ENSMGAP00000028427.1"/>
    <property type="gene ID" value="ENSMGAG00000021180.1"/>
</dbReference>
<reference evidence="4 5" key="1">
    <citation type="journal article" date="2010" name="PLoS Biol.">
        <title>Multi-platform next-generation sequencing of the domestic turkey (Meleagris gallopavo): genome assembly and analysis.</title>
        <authorList>
            <person name="Dalloul R.A."/>
            <person name="Long J.A."/>
            <person name="Zimin A.V."/>
            <person name="Aslam L."/>
            <person name="Beal K."/>
            <person name="Blomberg L.A."/>
            <person name="Bouffard P."/>
            <person name="Burt D.W."/>
            <person name="Crasta O."/>
            <person name="Crooijmans R.P."/>
            <person name="Cooper K."/>
            <person name="Coulombe R.A."/>
            <person name="De S."/>
            <person name="Delany M.E."/>
            <person name="Dodgson J.B."/>
            <person name="Dong J.J."/>
            <person name="Evans C."/>
            <person name="Frederickson K.M."/>
            <person name="Flicek P."/>
            <person name="Florea L."/>
            <person name="Folkerts O."/>
            <person name="Groenen M.A."/>
            <person name="Harkins T.T."/>
            <person name="Herrero J."/>
            <person name="Hoffmann S."/>
            <person name="Megens H.J."/>
            <person name="Jiang A."/>
            <person name="de Jong P."/>
            <person name="Kaiser P."/>
            <person name="Kim H."/>
            <person name="Kim K.W."/>
            <person name="Kim S."/>
            <person name="Langenberger D."/>
            <person name="Lee M.K."/>
            <person name="Lee T."/>
            <person name="Mane S."/>
            <person name="Marcais G."/>
            <person name="Marz M."/>
            <person name="McElroy A.P."/>
            <person name="Modise T."/>
            <person name="Nefedov M."/>
            <person name="Notredame C."/>
            <person name="Paton I.R."/>
            <person name="Payne W.S."/>
            <person name="Pertea G."/>
            <person name="Prickett D."/>
            <person name="Puiu D."/>
            <person name="Qioa D."/>
            <person name="Raineri E."/>
            <person name="Ruffier M."/>
            <person name="Salzberg S.L."/>
            <person name="Schatz M.C."/>
            <person name="Scheuring C."/>
            <person name="Schmidt C.J."/>
            <person name="Schroeder S."/>
            <person name="Searle S.M."/>
            <person name="Smith E.J."/>
            <person name="Smith J."/>
            <person name="Sonstegard T.S."/>
            <person name="Stadler P.F."/>
            <person name="Tafer H."/>
            <person name="Tu Z.J."/>
            <person name="Van Tassell C.P."/>
            <person name="Vilella A.J."/>
            <person name="Williams K.P."/>
            <person name="Yorke J.A."/>
            <person name="Zhang L."/>
            <person name="Zhang H.B."/>
            <person name="Zhang X."/>
            <person name="Zhang Y."/>
            <person name="Reed K.M."/>
        </authorList>
    </citation>
    <scope>NUCLEOTIDE SEQUENCE [LARGE SCALE GENOMIC DNA]</scope>
</reference>
<dbReference type="InterPro" id="IPR037684">
    <property type="entry name" value="GBP_C"/>
</dbReference>
<dbReference type="GeneTree" id="ENSGT00940000154265"/>
<dbReference type="Proteomes" id="UP000001645">
    <property type="component" value="Chromosome 3"/>
</dbReference>
<evidence type="ECO:0000313" key="4">
    <source>
        <dbReference type="Ensembl" id="ENSMGAP00000028427.1"/>
    </source>
</evidence>
<dbReference type="InterPro" id="IPR036543">
    <property type="entry name" value="Guanylate-bd_C_sf"/>
</dbReference>
<gene>
    <name evidence="4" type="primary">LOC104910451</name>
</gene>
<proteinExistence type="predicted"/>
<dbReference type="GO" id="GO:0005525">
    <property type="term" value="F:GTP binding"/>
    <property type="evidence" value="ECO:0007669"/>
    <property type="project" value="InterPro"/>
</dbReference>
<feature type="domain" description="Guanylate-binding protein/Atlastin C-terminal" evidence="3">
    <location>
        <begin position="1"/>
        <end position="278"/>
    </location>
</feature>
<keyword evidence="2" id="KW-0812">Transmembrane</keyword>
<feature type="transmembrane region" description="Helical" evidence="2">
    <location>
        <begin position="289"/>
        <end position="310"/>
    </location>
</feature>
<organism evidence="4 5">
    <name type="scientific">Meleagris gallopavo</name>
    <name type="common">Wild turkey</name>
    <dbReference type="NCBI Taxonomy" id="9103"/>
    <lineage>
        <taxon>Eukaryota</taxon>
        <taxon>Metazoa</taxon>
        <taxon>Chordata</taxon>
        <taxon>Craniata</taxon>
        <taxon>Vertebrata</taxon>
        <taxon>Euteleostomi</taxon>
        <taxon>Archelosauria</taxon>
        <taxon>Archosauria</taxon>
        <taxon>Dinosauria</taxon>
        <taxon>Saurischia</taxon>
        <taxon>Theropoda</taxon>
        <taxon>Coelurosauria</taxon>
        <taxon>Aves</taxon>
        <taxon>Neognathae</taxon>
        <taxon>Galloanserae</taxon>
        <taxon>Galliformes</taxon>
        <taxon>Phasianidae</taxon>
        <taxon>Meleagridinae</taxon>
        <taxon>Meleagris</taxon>
    </lineage>
</organism>
<evidence type="ECO:0000256" key="1">
    <source>
        <dbReference type="SAM" id="Coils"/>
    </source>
</evidence>
<reference evidence="4" key="3">
    <citation type="submission" date="2025-09" db="UniProtKB">
        <authorList>
            <consortium name="Ensembl"/>
        </authorList>
    </citation>
    <scope>IDENTIFICATION</scope>
</reference>
<dbReference type="SUPFAM" id="SSF48340">
    <property type="entry name" value="Interferon-induced guanylate-binding protein 1 (GBP1), C-terminal domain"/>
    <property type="match status" value="1"/>
</dbReference>
<keyword evidence="5" id="KW-1185">Reference proteome</keyword>
<evidence type="ECO:0000259" key="3">
    <source>
        <dbReference type="Pfam" id="PF02841"/>
    </source>
</evidence>
<evidence type="ECO:0000313" key="5">
    <source>
        <dbReference type="Proteomes" id="UP000001645"/>
    </source>
</evidence>
<name>A0A803Y9I0_MELGA</name>
<protein>
    <recommendedName>
        <fullName evidence="3">Guanylate-binding protein/Atlastin C-terminal domain-containing protein</fullName>
    </recommendedName>
</protein>
<dbReference type="InterPro" id="IPR003191">
    <property type="entry name" value="Guanylate-bd/ATL_C"/>
</dbReference>
<dbReference type="Gene3D" id="1.20.1000.10">
    <property type="entry name" value="Guanylate-binding protein, C-terminal domain"/>
    <property type="match status" value="1"/>
</dbReference>
<dbReference type="CDD" id="cd16269">
    <property type="entry name" value="GBP_C"/>
    <property type="match status" value="1"/>
</dbReference>
<evidence type="ECO:0000256" key="2">
    <source>
        <dbReference type="SAM" id="Phobius"/>
    </source>
</evidence>
<reference evidence="4" key="2">
    <citation type="submission" date="2025-08" db="UniProtKB">
        <authorList>
            <consortium name="Ensembl"/>
        </authorList>
    </citation>
    <scope>IDENTIFICATION</scope>
</reference>
<sequence length="325" mass="36928">MLASLVEKYVATIVKGEVPCVESTVAALARTENTAAVAAAVAEYQKGMEQDLVLPTDSRATLVDVHRHWERRAVTLFLSRAFADNERTYQCQLMRELEAAKEEFCRRNEEASEQRCQAVLQELWQDVKHRLECGDYAAPGGAQLFQNDLCCVLEGYQWWPEKGVKADAVLEVFLREREPLAQALHAVDARLVLMERQQEAAAAKEAAAREAEAACLKEQQYSLEEHCRQLEQQLLEEQRLRLKEQNRMLEHHLKEHQTLMEEGYKHDAEKMLLQVERLRKEKRSTENHAWIISAVGLLVNVASLFLPGVVGKAAGIVGNVITRML</sequence>
<keyword evidence="2" id="KW-0472">Membrane</keyword>
<dbReference type="PANTHER" id="PTHR10751">
    <property type="entry name" value="GUANYLATE BINDING PROTEIN"/>
    <property type="match status" value="1"/>
</dbReference>
<dbReference type="AlphaFoldDB" id="A0A803Y9I0"/>
<feature type="coiled-coil region" evidence="1">
    <location>
        <begin position="194"/>
        <end position="288"/>
    </location>
</feature>
<keyword evidence="1" id="KW-0175">Coiled coil</keyword>
<keyword evidence="2" id="KW-1133">Transmembrane helix</keyword>
<dbReference type="GO" id="GO:0003924">
    <property type="term" value="F:GTPase activity"/>
    <property type="evidence" value="ECO:0007669"/>
    <property type="project" value="InterPro"/>
</dbReference>